<reference evidence="2" key="1">
    <citation type="submission" date="2023-04" db="EMBL/GenBank/DDBJ databases">
        <title>Phytophthora fragariaefolia NBRC 109709.</title>
        <authorList>
            <person name="Ichikawa N."/>
            <person name="Sato H."/>
            <person name="Tonouchi N."/>
        </authorList>
    </citation>
    <scope>NUCLEOTIDE SEQUENCE</scope>
    <source>
        <strain evidence="2">NBRC 109709</strain>
    </source>
</reference>
<name>A0A9W7CUE8_9STRA</name>
<gene>
    <name evidence="2" type="ORF">Pfra01_001429100</name>
</gene>
<dbReference type="Proteomes" id="UP001165121">
    <property type="component" value="Unassembled WGS sequence"/>
</dbReference>
<evidence type="ECO:0000256" key="1">
    <source>
        <dbReference type="SAM" id="MobiDB-lite"/>
    </source>
</evidence>
<dbReference type="OrthoDB" id="160980at2759"/>
<organism evidence="2 3">
    <name type="scientific">Phytophthora fragariaefolia</name>
    <dbReference type="NCBI Taxonomy" id="1490495"/>
    <lineage>
        <taxon>Eukaryota</taxon>
        <taxon>Sar</taxon>
        <taxon>Stramenopiles</taxon>
        <taxon>Oomycota</taxon>
        <taxon>Peronosporomycetes</taxon>
        <taxon>Peronosporales</taxon>
        <taxon>Peronosporaceae</taxon>
        <taxon>Phytophthora</taxon>
    </lineage>
</organism>
<sequence>MVGPSQYSARVQLGHVSFDCTATIDRDATIGALSRLTRAVMEHRRLYGDMLAHLKSQFGFCFTNDTRKVKDATFNYLITNKIVRPIGDSGNVIYDVVANIQEFPLICKRGSSLPSTKSEAVDALLLFLMELIDQYEESLKLDRVEQIKKEVELTTKTEIAQPHQADEHDEVDDYNQENSNIGIDASHEHTAIIENSDSRNAELRSMGILRKRHYAPSTEESYEDKRSAPRPRLVYSTSQPHSSVQSERRYVEREDEYVSAVATPSLFVEDRSGSDPRRDTPSRSVDETAKAKSDVYQELLKLLFHDRDKVVAAVKGIAWDLRVKSETIQLSSIFKISRTATRRHDGVVSCTLTAPEGVVEACGEGSSIEIAKDRATTILINTLDGIISTWKALLVTYNDRLAQTPTTLMAGNETQAKNHDKVSASEKLVPPLYMYFISVRGTLAISTACLNAKDAKRSANERWRDILEELNKLTPAPNCSKTNTTRSTSATTATTSTSSNQPRPPATQVKSSNLILCSDDEMDDDDDDYDRYSDGGFDDDDDWDPSAVKTAPQPPAVAEREAAFAREIEKHYDEESESSTSDDAKFRAAIRSLFTPTDELCAGINQLRRSLKYRGAEHKRIVRNVTANISMERLREGIFEVLVDVNDVIRFKASKMAKPDACNAAVDGMLGKLNRIRSIWAQLLHFLDNKSLAHVSLEDSFQALMLSGIASVHPPRPFGRNAHDLRSGTHCVVRVDEHVLCRATWDSEAEARRLVEWRAVQFFVDLIDCGLDPKPIDGEDEKMEIEGETPIVQTSVAWSCLIRIQDASDSKNYHEFPVDAFWCRSRDGMTPEEFPEGRGIVVTQRGTVAMERMETEMRNLHESAMTFFCLESAYDHWKFVRQLVRYSDKRKHNSRALALTMSPTCPYNVYLIPPGASINSEHNSYWPEKALPRFGIDRKRVVGFLTKKRIG</sequence>
<feature type="compositionally biased region" description="Acidic residues" evidence="1">
    <location>
        <begin position="518"/>
        <end position="529"/>
    </location>
</feature>
<evidence type="ECO:0000313" key="3">
    <source>
        <dbReference type="Proteomes" id="UP001165121"/>
    </source>
</evidence>
<feature type="compositionally biased region" description="Low complexity" evidence="1">
    <location>
        <begin position="482"/>
        <end position="500"/>
    </location>
</feature>
<feature type="region of interest" description="Disordered" evidence="1">
    <location>
        <begin position="268"/>
        <end position="289"/>
    </location>
</feature>
<protein>
    <submittedName>
        <fullName evidence="2">Unnamed protein product</fullName>
    </submittedName>
</protein>
<proteinExistence type="predicted"/>
<feature type="compositionally biased region" description="Polar residues" evidence="1">
    <location>
        <begin position="235"/>
        <end position="245"/>
    </location>
</feature>
<comment type="caution">
    <text evidence="2">The sequence shown here is derived from an EMBL/GenBank/DDBJ whole genome shotgun (WGS) entry which is preliminary data.</text>
</comment>
<keyword evidence="3" id="KW-1185">Reference proteome</keyword>
<accession>A0A9W7CUE8</accession>
<feature type="region of interest" description="Disordered" evidence="1">
    <location>
        <begin position="212"/>
        <end position="251"/>
    </location>
</feature>
<evidence type="ECO:0000313" key="2">
    <source>
        <dbReference type="EMBL" id="GMF42956.1"/>
    </source>
</evidence>
<dbReference type="AlphaFoldDB" id="A0A9W7CUE8"/>
<dbReference type="EMBL" id="BSXT01001503">
    <property type="protein sequence ID" value="GMF42956.1"/>
    <property type="molecule type" value="Genomic_DNA"/>
</dbReference>
<feature type="region of interest" description="Disordered" evidence="1">
    <location>
        <begin position="474"/>
        <end position="557"/>
    </location>
</feature>